<dbReference type="AlphaFoldDB" id="A0A849CKP6"/>
<organism evidence="1 2">
    <name type="scientific">Nocardia uniformis</name>
    <dbReference type="NCBI Taxonomy" id="53432"/>
    <lineage>
        <taxon>Bacteria</taxon>
        <taxon>Bacillati</taxon>
        <taxon>Actinomycetota</taxon>
        <taxon>Actinomycetes</taxon>
        <taxon>Mycobacteriales</taxon>
        <taxon>Nocardiaceae</taxon>
        <taxon>Nocardia</taxon>
    </lineage>
</organism>
<reference evidence="1 2" key="1">
    <citation type="submission" date="2020-05" db="EMBL/GenBank/DDBJ databases">
        <title>MicrobeNet Type strains.</title>
        <authorList>
            <person name="Nicholson A.C."/>
        </authorList>
    </citation>
    <scope>NUCLEOTIDE SEQUENCE [LARGE SCALE GENOMIC DNA]</scope>
    <source>
        <strain evidence="1 2">JCM 3224</strain>
    </source>
</reference>
<dbReference type="RefSeq" id="WP_170264388.1">
    <property type="nucleotide sequence ID" value="NZ_JABELX010000025.1"/>
</dbReference>
<dbReference type="Proteomes" id="UP000586827">
    <property type="component" value="Unassembled WGS sequence"/>
</dbReference>
<gene>
    <name evidence="1" type="ORF">HLB23_38415</name>
</gene>
<name>A0A849CKP6_9NOCA</name>
<comment type="caution">
    <text evidence="1">The sequence shown here is derived from an EMBL/GenBank/DDBJ whole genome shotgun (WGS) entry which is preliminary data.</text>
</comment>
<keyword evidence="2" id="KW-1185">Reference proteome</keyword>
<protein>
    <submittedName>
        <fullName evidence="1">Uncharacterized protein</fullName>
    </submittedName>
</protein>
<evidence type="ECO:0000313" key="1">
    <source>
        <dbReference type="EMBL" id="NNH75661.1"/>
    </source>
</evidence>
<dbReference type="EMBL" id="JABELX010000025">
    <property type="protein sequence ID" value="NNH75661.1"/>
    <property type="molecule type" value="Genomic_DNA"/>
</dbReference>
<proteinExistence type="predicted"/>
<evidence type="ECO:0000313" key="2">
    <source>
        <dbReference type="Proteomes" id="UP000586827"/>
    </source>
</evidence>
<sequence>MTIQVLEPLITSDQTQHRARSVGHGGWVVSWLPGRTITLDQAVAAIQLAEVAAALSDLTKCLGLTPCEAIGQAMLEGRAIDARTIEPVAGFDTQAGGM</sequence>
<accession>A0A849CKP6</accession>